<protein>
    <submittedName>
        <fullName evidence="2">Uncharacterized protein</fullName>
    </submittedName>
</protein>
<reference evidence="2" key="1">
    <citation type="journal article" date="2022" name="bioRxiv">
        <title>Sequencing and chromosome-scale assembly of the giantPleurodeles waltlgenome.</title>
        <authorList>
            <person name="Brown T."/>
            <person name="Elewa A."/>
            <person name="Iarovenko S."/>
            <person name="Subramanian E."/>
            <person name="Araus A.J."/>
            <person name="Petzold A."/>
            <person name="Susuki M."/>
            <person name="Suzuki K.-i.T."/>
            <person name="Hayashi T."/>
            <person name="Toyoda A."/>
            <person name="Oliveira C."/>
            <person name="Osipova E."/>
            <person name="Leigh N.D."/>
            <person name="Simon A."/>
            <person name="Yun M.H."/>
        </authorList>
    </citation>
    <scope>NUCLEOTIDE SEQUENCE</scope>
    <source>
        <strain evidence="2">20211129_DDA</strain>
        <tissue evidence="2">Liver</tissue>
    </source>
</reference>
<name>A0AAV7TRD5_PLEWA</name>
<dbReference type="EMBL" id="JANPWB010000006">
    <property type="protein sequence ID" value="KAJ1178821.1"/>
    <property type="molecule type" value="Genomic_DNA"/>
</dbReference>
<dbReference type="Proteomes" id="UP001066276">
    <property type="component" value="Chromosome 3_2"/>
</dbReference>
<evidence type="ECO:0000313" key="2">
    <source>
        <dbReference type="EMBL" id="KAJ1178821.1"/>
    </source>
</evidence>
<evidence type="ECO:0000313" key="3">
    <source>
        <dbReference type="Proteomes" id="UP001066276"/>
    </source>
</evidence>
<comment type="caution">
    <text evidence="2">The sequence shown here is derived from an EMBL/GenBank/DDBJ whole genome shotgun (WGS) entry which is preliminary data.</text>
</comment>
<feature type="compositionally biased region" description="Basic and acidic residues" evidence="1">
    <location>
        <begin position="45"/>
        <end position="55"/>
    </location>
</feature>
<proteinExistence type="predicted"/>
<gene>
    <name evidence="2" type="ORF">NDU88_004063</name>
</gene>
<keyword evidence="3" id="KW-1185">Reference proteome</keyword>
<organism evidence="2 3">
    <name type="scientific">Pleurodeles waltl</name>
    <name type="common">Iberian ribbed newt</name>
    <dbReference type="NCBI Taxonomy" id="8319"/>
    <lineage>
        <taxon>Eukaryota</taxon>
        <taxon>Metazoa</taxon>
        <taxon>Chordata</taxon>
        <taxon>Craniata</taxon>
        <taxon>Vertebrata</taxon>
        <taxon>Euteleostomi</taxon>
        <taxon>Amphibia</taxon>
        <taxon>Batrachia</taxon>
        <taxon>Caudata</taxon>
        <taxon>Salamandroidea</taxon>
        <taxon>Salamandridae</taxon>
        <taxon>Pleurodelinae</taxon>
        <taxon>Pleurodeles</taxon>
    </lineage>
</organism>
<feature type="region of interest" description="Disordered" evidence="1">
    <location>
        <begin position="1"/>
        <end position="55"/>
    </location>
</feature>
<dbReference type="AlphaFoldDB" id="A0AAV7TRD5"/>
<sequence>MVRIRASQPARNQHQRHSRIGGRKKTTLYTAVPGNSGHLRRKCDRGRYQRDPTKSRADLGRVAAFLTLIAKTVVNKGKGSASEVSTVYEFIPEIRTDAQSSP</sequence>
<evidence type="ECO:0000256" key="1">
    <source>
        <dbReference type="SAM" id="MobiDB-lite"/>
    </source>
</evidence>
<feature type="compositionally biased region" description="Basic residues" evidence="1">
    <location>
        <begin position="13"/>
        <end position="26"/>
    </location>
</feature>
<accession>A0AAV7TRD5</accession>